<evidence type="ECO:0000256" key="1">
    <source>
        <dbReference type="SAM" id="Phobius"/>
    </source>
</evidence>
<dbReference type="OrthoDB" id="10261361at2759"/>
<feature type="transmembrane region" description="Helical" evidence="1">
    <location>
        <begin position="110"/>
        <end position="130"/>
    </location>
</feature>
<sequence length="1028" mass="118650">MFPPMERLAKSNMSLDDMEANARRIPFWRNRKTILGSTINIVIGFLGSSALASFYSLQGLVNTVQVFALLLSTILGQDGVYDKWRQIVLGTIPNVLALNFAATLTQSLLYLVLFIGITACLLFYFYRSTLHCHRYNRIEGLQHTETRGTRWGLVIVTFLLTVIYLPLSTMAVHVIVWSEELWPMDNPYKNTTLPRTASGLPILDPLGPVEEYRDPLDFCWTTTMKRNEVNYAAVIVILAVVAVFFLTLWFPFALRRVIMQSIPKVDKYNGLGRPRTAADMDAEYHRLLERDTNPFAFLYASFRRGWATYESIYLFAKLSTLFIIAVMDPDNCLFRHASRTAIPIVRQVLLLVATIGFFISQCFFAPFLDPVNNASEFTSRLNYITTATTALAITLDVPGKEIVDTYVLYSIYIITYGLGFYFALINLGWMQRIVKRLTRRIDFSVDIFSPRLDVSPSSIHIRRRIWQESVTTLLFTDEDCRIPEEQAMAFAQARDAEYPPFLLNFRGTPGERHAENMKILREVGDLAYRKAVVLLHGPDYTWFQYLEQEIQKDYVGPDSYWKQPERPDEGASGCKSFFGNAWWIPFPPTLVIRYDDGPLAVLKDIADLEAYISQNSDPDIQRRKQVRLSLRALEGQKVLWMYEHKERVGKVSSVLHSRKSYSANTAVSYDTAVLRIKKRGFLDWDDVQLGSGFQVELIYSKNVKVTGEAIGLNDEFDLTSPLAKFLELNRRLIEKRAAHFEDILKDYRRFHRKECNWKNHVLSYRFLAYVYAQPRDPTGLPQSSIEGERDARVRKLMLCSEDVFKAMYERFTTVSRSEAATWWYIFWDDFWRRNQDTISGLKKYESDFNPYYVSSIAYQPLPRPALENFLTQRDLLHKKPRYFDCIHAGFLNKLYSRLNDCVFRDSNRAIMFHMGYDRNELDMEDIDVLTQGNPSTLGTGGGTNHDGSWIRTRPTYRWEGLLTDPVRTKKFWGKKKWFAKLGAWFGLTPLWRSGVPSKGLSLDVKLENGRYVLLDESASSVVTGSVRT</sequence>
<feature type="transmembrane region" description="Helical" evidence="1">
    <location>
        <begin position="231"/>
        <end position="254"/>
    </location>
</feature>
<reference evidence="2 3" key="1">
    <citation type="journal article" date="2019" name="Nat. Ecol. Evol.">
        <title>Megaphylogeny resolves global patterns of mushroom evolution.</title>
        <authorList>
            <person name="Varga T."/>
            <person name="Krizsan K."/>
            <person name="Foldi C."/>
            <person name="Dima B."/>
            <person name="Sanchez-Garcia M."/>
            <person name="Sanchez-Ramirez S."/>
            <person name="Szollosi G.J."/>
            <person name="Szarkandi J.G."/>
            <person name="Papp V."/>
            <person name="Albert L."/>
            <person name="Andreopoulos W."/>
            <person name="Angelini C."/>
            <person name="Antonin V."/>
            <person name="Barry K.W."/>
            <person name="Bougher N.L."/>
            <person name="Buchanan P."/>
            <person name="Buyck B."/>
            <person name="Bense V."/>
            <person name="Catcheside P."/>
            <person name="Chovatia M."/>
            <person name="Cooper J."/>
            <person name="Damon W."/>
            <person name="Desjardin D."/>
            <person name="Finy P."/>
            <person name="Geml J."/>
            <person name="Haridas S."/>
            <person name="Hughes K."/>
            <person name="Justo A."/>
            <person name="Karasinski D."/>
            <person name="Kautmanova I."/>
            <person name="Kiss B."/>
            <person name="Kocsube S."/>
            <person name="Kotiranta H."/>
            <person name="LaButti K.M."/>
            <person name="Lechner B.E."/>
            <person name="Liimatainen K."/>
            <person name="Lipzen A."/>
            <person name="Lukacs Z."/>
            <person name="Mihaltcheva S."/>
            <person name="Morgado L.N."/>
            <person name="Niskanen T."/>
            <person name="Noordeloos M.E."/>
            <person name="Ohm R.A."/>
            <person name="Ortiz-Santana B."/>
            <person name="Ovrebo C."/>
            <person name="Racz N."/>
            <person name="Riley R."/>
            <person name="Savchenko A."/>
            <person name="Shiryaev A."/>
            <person name="Soop K."/>
            <person name="Spirin V."/>
            <person name="Szebenyi C."/>
            <person name="Tomsovsky M."/>
            <person name="Tulloss R.E."/>
            <person name="Uehling J."/>
            <person name="Grigoriev I.V."/>
            <person name="Vagvolgyi C."/>
            <person name="Papp T."/>
            <person name="Martin F.M."/>
            <person name="Miettinen O."/>
            <person name="Hibbett D.S."/>
            <person name="Nagy L.G."/>
        </authorList>
    </citation>
    <scope>NUCLEOTIDE SEQUENCE [LARGE SCALE GENOMIC DNA]</scope>
    <source>
        <strain evidence="2 3">FP101781</strain>
    </source>
</reference>
<accession>A0A4Y7TME1</accession>
<dbReference type="EMBL" id="QPFP01000008">
    <property type="protein sequence ID" value="TEB35078.1"/>
    <property type="molecule type" value="Genomic_DNA"/>
</dbReference>
<feature type="transmembrane region" description="Helical" evidence="1">
    <location>
        <begin position="151"/>
        <end position="176"/>
    </location>
</feature>
<dbReference type="STRING" id="71717.A0A4Y7TME1"/>
<dbReference type="AlphaFoldDB" id="A0A4Y7TME1"/>
<name>A0A4Y7TME1_COPMI</name>
<keyword evidence="1" id="KW-0472">Membrane</keyword>
<dbReference type="Proteomes" id="UP000298030">
    <property type="component" value="Unassembled WGS sequence"/>
</dbReference>
<feature type="transmembrane region" description="Helical" evidence="1">
    <location>
        <begin position="348"/>
        <end position="368"/>
    </location>
</feature>
<evidence type="ECO:0000313" key="2">
    <source>
        <dbReference type="EMBL" id="TEB35078.1"/>
    </source>
</evidence>
<protein>
    <submittedName>
        <fullName evidence="2">Uncharacterized protein</fullName>
    </submittedName>
</protein>
<comment type="caution">
    <text evidence="2">The sequence shown here is derived from an EMBL/GenBank/DDBJ whole genome shotgun (WGS) entry which is preliminary data.</text>
</comment>
<keyword evidence="3" id="KW-1185">Reference proteome</keyword>
<keyword evidence="1" id="KW-0812">Transmembrane</keyword>
<keyword evidence="1" id="KW-1133">Transmembrane helix</keyword>
<proteinExistence type="predicted"/>
<evidence type="ECO:0000313" key="3">
    <source>
        <dbReference type="Proteomes" id="UP000298030"/>
    </source>
</evidence>
<feature type="transmembrane region" description="Helical" evidence="1">
    <location>
        <begin position="406"/>
        <end position="430"/>
    </location>
</feature>
<gene>
    <name evidence="2" type="ORF">FA13DRAFT_1660218</name>
</gene>
<organism evidence="2 3">
    <name type="scientific">Coprinellus micaceus</name>
    <name type="common">Glistening ink-cap mushroom</name>
    <name type="synonym">Coprinus micaceus</name>
    <dbReference type="NCBI Taxonomy" id="71717"/>
    <lineage>
        <taxon>Eukaryota</taxon>
        <taxon>Fungi</taxon>
        <taxon>Dikarya</taxon>
        <taxon>Basidiomycota</taxon>
        <taxon>Agaricomycotina</taxon>
        <taxon>Agaricomycetes</taxon>
        <taxon>Agaricomycetidae</taxon>
        <taxon>Agaricales</taxon>
        <taxon>Agaricineae</taxon>
        <taxon>Psathyrellaceae</taxon>
        <taxon>Coprinellus</taxon>
    </lineage>
</organism>
<feature type="transmembrane region" description="Helical" evidence="1">
    <location>
        <begin position="33"/>
        <end position="51"/>
    </location>
</feature>